<accession>A0A498S3F0</accession>
<keyword evidence="4" id="KW-0221">Differentiation</keyword>
<keyword evidence="6" id="KW-0726">Sexual differentiation</keyword>
<evidence type="ECO:0000256" key="12">
    <source>
        <dbReference type="PROSITE-ProRule" id="PRU00267"/>
    </source>
</evidence>
<dbReference type="Proteomes" id="UP000276991">
    <property type="component" value="Unassembled WGS sequence"/>
</dbReference>
<keyword evidence="7 12" id="KW-0238">DNA-binding</keyword>
<protein>
    <recommendedName>
        <fullName evidence="3">Sex-determining region Y protein</fullName>
    </recommendedName>
    <alternativeName>
        <fullName evidence="10">Testis-determining factor</fullName>
    </alternativeName>
</protein>
<evidence type="ECO:0000313" key="16">
    <source>
        <dbReference type="Proteomes" id="UP000276991"/>
    </source>
</evidence>
<evidence type="ECO:0000256" key="13">
    <source>
        <dbReference type="SAM" id="MobiDB-lite"/>
    </source>
</evidence>
<evidence type="ECO:0000256" key="4">
    <source>
        <dbReference type="ARBA" id="ARBA00022782"/>
    </source>
</evidence>
<evidence type="ECO:0000256" key="1">
    <source>
        <dbReference type="ARBA" id="ARBA00004324"/>
    </source>
</evidence>
<dbReference type="InterPro" id="IPR009071">
    <property type="entry name" value="HMG_box_dom"/>
</dbReference>
<evidence type="ECO:0000256" key="9">
    <source>
        <dbReference type="ARBA" id="ARBA00023163"/>
    </source>
</evidence>
<evidence type="ECO:0000256" key="10">
    <source>
        <dbReference type="ARBA" id="ARBA00032498"/>
    </source>
</evidence>
<sequence length="323" mass="35702">MSVDESRSSTPLVSTSESSSPAASSSLPDSQGACFNGGVGENARVESPSHVVSLPNNIYMHRIQSASPADDHQFIRRPLNAYMIFTKQERKKLLALNPNMKMHEASRIMGEKWKNMSEKEKRQYFEASKQNRLDHKKALKDNPNLVYHPQRKKLSKILMKTEPSNITFDTAPSAPLNNGGATPMAFAAPSTPKISKFLLNHGCVNGNVVYAQVPAQTLTSAPPGTVILAQTVNVRTPQHLSQRNQQAAQSVQQNSSHPNLSATMHQMLELYYTSLCEPAFPEPGEKSTLASPQHYLDQYHMLHHQAVTKQQQHGNQSLPQSAS</sequence>
<dbReference type="Pfam" id="PF00505">
    <property type="entry name" value="HMG_box"/>
    <property type="match status" value="1"/>
</dbReference>
<organism evidence="15 16">
    <name type="scientific">Acanthocheilonema viteae</name>
    <name type="common">Filarial nematode worm</name>
    <name type="synonym">Dipetalonema viteae</name>
    <dbReference type="NCBI Taxonomy" id="6277"/>
    <lineage>
        <taxon>Eukaryota</taxon>
        <taxon>Metazoa</taxon>
        <taxon>Ecdysozoa</taxon>
        <taxon>Nematoda</taxon>
        <taxon>Chromadorea</taxon>
        <taxon>Rhabditida</taxon>
        <taxon>Spirurina</taxon>
        <taxon>Spiruromorpha</taxon>
        <taxon>Filarioidea</taxon>
        <taxon>Onchocercidae</taxon>
        <taxon>Acanthocheilonema</taxon>
    </lineage>
</organism>
<dbReference type="PANTHER" id="PTHR10270">
    <property type="entry name" value="SOX TRANSCRIPTION FACTOR"/>
    <property type="match status" value="1"/>
</dbReference>
<keyword evidence="8" id="KW-0010">Activator</keyword>
<name>A0A498S3F0_ACAVI</name>
<evidence type="ECO:0000256" key="3">
    <source>
        <dbReference type="ARBA" id="ARBA00019052"/>
    </source>
</evidence>
<comment type="function">
    <text evidence="11">Transcriptional regulator that controls a genetic switch in male development. It is necessary and sufficient for initiating male sex determination by directing the development of supporting cell precursors (pre-Sertoli cells) as Sertoli rather than granulosa cells. Involved in different aspects of gene regulation including promoter activation or repression. Binds to the DNA consensus sequence 5'-[AT]AACAA[AT]-3'. SRY HMG box recognizes DNA by partial intercalation in the minor groove and promotes DNA bending. Also involved in pre-mRNA splicing. In male adult brain involved in the maintenance of motor functions of dopaminergic neurons.</text>
</comment>
<evidence type="ECO:0000256" key="6">
    <source>
        <dbReference type="ARBA" id="ARBA00022928"/>
    </source>
</evidence>
<evidence type="ECO:0000259" key="14">
    <source>
        <dbReference type="PROSITE" id="PS50118"/>
    </source>
</evidence>
<dbReference type="PROSITE" id="PS50118">
    <property type="entry name" value="HMG_BOX_2"/>
    <property type="match status" value="1"/>
</dbReference>
<keyword evidence="16" id="KW-1185">Reference proteome</keyword>
<dbReference type="GO" id="GO:0000978">
    <property type="term" value="F:RNA polymerase II cis-regulatory region sequence-specific DNA binding"/>
    <property type="evidence" value="ECO:0007669"/>
    <property type="project" value="TreeGrafter"/>
</dbReference>
<dbReference type="Gene3D" id="1.10.30.10">
    <property type="entry name" value="High mobility group box domain"/>
    <property type="match status" value="1"/>
</dbReference>
<feature type="domain" description="HMG box" evidence="14">
    <location>
        <begin position="75"/>
        <end position="143"/>
    </location>
</feature>
<keyword evidence="9" id="KW-0804">Transcription</keyword>
<dbReference type="GO" id="GO:0030154">
    <property type="term" value="P:cell differentiation"/>
    <property type="evidence" value="ECO:0007669"/>
    <property type="project" value="UniProtKB-KW"/>
</dbReference>
<dbReference type="GO" id="GO:0005516">
    <property type="term" value="F:calmodulin binding"/>
    <property type="evidence" value="ECO:0007669"/>
    <property type="project" value="UniProtKB-KW"/>
</dbReference>
<feature type="region of interest" description="Disordered" evidence="13">
    <location>
        <begin position="1"/>
        <end position="41"/>
    </location>
</feature>
<dbReference type="EMBL" id="UPTC01000093">
    <property type="protein sequence ID" value="VBB26345.1"/>
    <property type="molecule type" value="Genomic_DNA"/>
</dbReference>
<evidence type="ECO:0000256" key="2">
    <source>
        <dbReference type="ARBA" id="ARBA00005998"/>
    </source>
</evidence>
<dbReference type="PANTHER" id="PTHR10270:SF161">
    <property type="entry name" value="SEX-DETERMINING REGION Y PROTEIN"/>
    <property type="match status" value="1"/>
</dbReference>
<dbReference type="GO" id="GO:0001228">
    <property type="term" value="F:DNA-binding transcription activator activity, RNA polymerase II-specific"/>
    <property type="evidence" value="ECO:0007669"/>
    <property type="project" value="TreeGrafter"/>
</dbReference>
<feature type="DNA-binding region" description="HMG box" evidence="12">
    <location>
        <begin position="75"/>
        <end position="143"/>
    </location>
</feature>
<dbReference type="InterPro" id="IPR050140">
    <property type="entry name" value="SRY-related_HMG-box_TF-like"/>
</dbReference>
<dbReference type="STRING" id="6277.A0A498S3F0"/>
<feature type="compositionally biased region" description="Low complexity" evidence="13">
    <location>
        <begin position="8"/>
        <end position="27"/>
    </location>
</feature>
<evidence type="ECO:0000256" key="7">
    <source>
        <dbReference type="ARBA" id="ARBA00023125"/>
    </source>
</evidence>
<dbReference type="SMART" id="SM00398">
    <property type="entry name" value="HMG"/>
    <property type="match status" value="1"/>
</dbReference>
<dbReference type="AlphaFoldDB" id="A0A498S3F0"/>
<evidence type="ECO:0000313" key="15">
    <source>
        <dbReference type="EMBL" id="VBB26345.1"/>
    </source>
</evidence>
<comment type="subcellular location">
    <subcellularLocation>
        <location evidence="1">Nucleus speckle</location>
    </subcellularLocation>
</comment>
<dbReference type="GO" id="GO:0007548">
    <property type="term" value="P:sex differentiation"/>
    <property type="evidence" value="ECO:0007669"/>
    <property type="project" value="UniProtKB-KW"/>
</dbReference>
<dbReference type="OrthoDB" id="6247875at2759"/>
<dbReference type="InterPro" id="IPR036910">
    <property type="entry name" value="HMG_box_dom_sf"/>
</dbReference>
<dbReference type="GO" id="GO:0016607">
    <property type="term" value="C:nuclear speck"/>
    <property type="evidence" value="ECO:0007669"/>
    <property type="project" value="UniProtKB-SubCell"/>
</dbReference>
<evidence type="ECO:0000256" key="5">
    <source>
        <dbReference type="ARBA" id="ARBA00022860"/>
    </source>
</evidence>
<feature type="region of interest" description="Disordered" evidence="13">
    <location>
        <begin position="238"/>
        <end position="257"/>
    </location>
</feature>
<reference evidence="15 16" key="1">
    <citation type="submission" date="2018-08" db="EMBL/GenBank/DDBJ databases">
        <authorList>
            <person name="Laetsch R D."/>
            <person name="Stevens L."/>
            <person name="Kumar S."/>
            <person name="Blaxter L. M."/>
        </authorList>
    </citation>
    <scope>NUCLEOTIDE SEQUENCE [LARGE SCALE GENOMIC DNA]</scope>
</reference>
<comment type="similarity">
    <text evidence="2">Belongs to the SRY family.</text>
</comment>
<evidence type="ECO:0000256" key="11">
    <source>
        <dbReference type="ARBA" id="ARBA00045821"/>
    </source>
</evidence>
<gene>
    <name evidence="15" type="ORF">NAV_LOCUS1175</name>
</gene>
<dbReference type="SUPFAM" id="SSF47095">
    <property type="entry name" value="HMG-box"/>
    <property type="match status" value="1"/>
</dbReference>
<feature type="compositionally biased region" description="Low complexity" evidence="13">
    <location>
        <begin position="241"/>
        <end position="256"/>
    </location>
</feature>
<keyword evidence="12" id="KW-0539">Nucleus</keyword>
<keyword evidence="5" id="KW-0112">Calmodulin-binding</keyword>
<proteinExistence type="inferred from homology"/>
<evidence type="ECO:0000256" key="8">
    <source>
        <dbReference type="ARBA" id="ARBA00023159"/>
    </source>
</evidence>